<keyword evidence="2" id="KW-1185">Reference proteome</keyword>
<protein>
    <submittedName>
        <fullName evidence="1">Uncharacterized protein</fullName>
    </submittedName>
</protein>
<reference evidence="1" key="1">
    <citation type="submission" date="2021-01" db="EMBL/GenBank/DDBJ databases">
        <authorList>
            <consortium name="Genoscope - CEA"/>
            <person name="William W."/>
        </authorList>
    </citation>
    <scope>NUCLEOTIDE SEQUENCE</scope>
</reference>
<dbReference type="OrthoDB" id="302715at2759"/>
<comment type="caution">
    <text evidence="1">The sequence shown here is derived from an EMBL/GenBank/DDBJ whole genome shotgun (WGS) entry which is preliminary data.</text>
</comment>
<proteinExistence type="predicted"/>
<evidence type="ECO:0000313" key="2">
    <source>
        <dbReference type="Proteomes" id="UP000692954"/>
    </source>
</evidence>
<dbReference type="Proteomes" id="UP000692954">
    <property type="component" value="Unassembled WGS sequence"/>
</dbReference>
<evidence type="ECO:0000313" key="1">
    <source>
        <dbReference type="EMBL" id="CAD8098120.1"/>
    </source>
</evidence>
<name>A0A8S1P523_9CILI</name>
<dbReference type="AlphaFoldDB" id="A0A8S1P523"/>
<organism evidence="1 2">
    <name type="scientific">Paramecium sonneborni</name>
    <dbReference type="NCBI Taxonomy" id="65129"/>
    <lineage>
        <taxon>Eukaryota</taxon>
        <taxon>Sar</taxon>
        <taxon>Alveolata</taxon>
        <taxon>Ciliophora</taxon>
        <taxon>Intramacronucleata</taxon>
        <taxon>Oligohymenophorea</taxon>
        <taxon>Peniculida</taxon>
        <taxon>Parameciidae</taxon>
        <taxon>Paramecium</taxon>
    </lineage>
</organism>
<sequence>MELNTQQLSEIKQELQKFSSVSILKSYKLITQIYKSDIETQALIDSQITKSIVRIGQKKYTEDDEEKYAKAIKICRKLVKQWKQLILTNDQAATDEIKKNDHLKDVQRNIQKQKQIQKDDDAIIKKKVKQEPEKKEIKPIQHKNGNQINAKLQNNNSQNGIGEPVDDDKRKKAIEGLKKYFLSSTDNENVEWSKTIEQTIYDLYKQSVQNYMDKVKSVVKLIDRNAEFRQRLLNGEYDLVSEIKKLK</sequence>
<dbReference type="EMBL" id="CAJJDN010000069">
    <property type="protein sequence ID" value="CAD8098120.1"/>
    <property type="molecule type" value="Genomic_DNA"/>
</dbReference>
<accession>A0A8S1P523</accession>
<gene>
    <name evidence="1" type="ORF">PSON_ATCC_30995.1.T0690238</name>
</gene>